<evidence type="ECO:0000256" key="2">
    <source>
        <dbReference type="ARBA" id="ARBA00023163"/>
    </source>
</evidence>
<dbReference type="InterPro" id="IPR036388">
    <property type="entry name" value="WH-like_DNA-bd_sf"/>
</dbReference>
<dbReference type="InterPro" id="IPR027417">
    <property type="entry name" value="P-loop_NTPase"/>
</dbReference>
<dbReference type="SMART" id="SM01043">
    <property type="entry name" value="BTAD"/>
    <property type="match status" value="1"/>
</dbReference>
<dbReference type="EMBL" id="JAJVCN010000002">
    <property type="protein sequence ID" value="MCE7006360.1"/>
    <property type="molecule type" value="Genomic_DNA"/>
</dbReference>
<dbReference type="SUPFAM" id="SSF52540">
    <property type="entry name" value="P-loop containing nucleoside triphosphate hydrolases"/>
    <property type="match status" value="1"/>
</dbReference>
<evidence type="ECO:0000256" key="1">
    <source>
        <dbReference type="ARBA" id="ARBA00023015"/>
    </source>
</evidence>
<dbReference type="InterPro" id="IPR011990">
    <property type="entry name" value="TPR-like_helical_dom_sf"/>
</dbReference>
<dbReference type="Gene3D" id="1.10.10.10">
    <property type="entry name" value="Winged helix-like DNA-binding domain superfamily/Winged helix DNA-binding domain"/>
    <property type="match status" value="1"/>
</dbReference>
<sequence>MRANQVVSIHDLVEWLWEDEPPSDAWESAKAYVRRLRRTLQSPGLIEALPDGFRLSVPTDAVDLLRFRRLLQEAENLCGDERLAQLDQALALWGDEPLASLPPSTAKSRATDALVEEYGQAIEKRADAYLSLGRHAELVTDLRATTARYPERERVWSQLMVALYRSGKRVEALAAYRRVRAYLATEFGIAPGADLERVHHGILTGTLDAGNGTTHPDVAAVPLVHLTPAQLPAAIADFVGRSSELATARAALTTPSGAGAPALVISGMPGVGKSAFAIKLAHEIRTRFPDGQLFIDLHGYSEHTPLSPERVLSRILPALGLPSTHVPTDLEDLTNTYRSLVADRRILLVLDNAANAQQVHDLIPAAPESAVLITSRSQMPSLAALTGARLLPLAPLSPRDSEQLIRSILETAGKPADTDIGQIIKLCGHLPLAMRVAATAYLHSARPLAEFITELEEHDRLSALTIADNPRATVRAVFDLSYRTLSPATARLFRLLSLVPGPEFCRNCAHHVAGVVPAQAEQLLRELSAASLILPSRPRQYRFHDLVRLYAHDRCVTEDDHTELHAALARLHRYYVHTADQAADALYPTWIRLPRTHPSIVTAEPPPVVPNAAQWMRRRSTEHDRDHSPHRPVWARRGFLVPV</sequence>
<keyword evidence="1" id="KW-0805">Transcription regulation</keyword>
<dbReference type="Pfam" id="PF13401">
    <property type="entry name" value="AAA_22"/>
    <property type="match status" value="1"/>
</dbReference>
<dbReference type="Gene3D" id="3.40.50.300">
    <property type="entry name" value="P-loop containing nucleotide triphosphate hydrolases"/>
    <property type="match status" value="1"/>
</dbReference>
<proteinExistence type="predicted"/>
<reference evidence="4 5" key="1">
    <citation type="submission" date="2021-12" db="EMBL/GenBank/DDBJ databases">
        <title>Genome sequence of Kibdelosporangium philippinense ATCC 49844.</title>
        <authorList>
            <person name="Fedorov E.A."/>
            <person name="Omeragic M."/>
            <person name="Shalygina K.F."/>
            <person name="Maclea K.S."/>
        </authorList>
    </citation>
    <scope>NUCLEOTIDE SEQUENCE [LARGE SCALE GENOMIC DNA]</scope>
    <source>
        <strain evidence="4 5">ATCC 49844</strain>
    </source>
</reference>
<dbReference type="InterPro" id="IPR051677">
    <property type="entry name" value="AfsR-DnrI-RedD_regulator"/>
</dbReference>
<keyword evidence="5" id="KW-1185">Reference proteome</keyword>
<dbReference type="PRINTS" id="PR00364">
    <property type="entry name" value="DISEASERSIST"/>
</dbReference>
<organism evidence="4 5">
    <name type="scientific">Kibdelosporangium philippinense</name>
    <dbReference type="NCBI Taxonomy" id="211113"/>
    <lineage>
        <taxon>Bacteria</taxon>
        <taxon>Bacillati</taxon>
        <taxon>Actinomycetota</taxon>
        <taxon>Actinomycetes</taxon>
        <taxon>Pseudonocardiales</taxon>
        <taxon>Pseudonocardiaceae</taxon>
        <taxon>Kibdelosporangium</taxon>
    </lineage>
</organism>
<comment type="caution">
    <text evidence="4">The sequence shown here is derived from an EMBL/GenBank/DDBJ whole genome shotgun (WGS) entry which is preliminary data.</text>
</comment>
<dbReference type="RefSeq" id="WP_233727849.1">
    <property type="nucleotide sequence ID" value="NZ_JAJVCN010000002.1"/>
</dbReference>
<dbReference type="Gene3D" id="1.25.40.10">
    <property type="entry name" value="Tetratricopeptide repeat domain"/>
    <property type="match status" value="1"/>
</dbReference>
<dbReference type="Pfam" id="PF03704">
    <property type="entry name" value="BTAD"/>
    <property type="match status" value="1"/>
</dbReference>
<dbReference type="CDD" id="cd15831">
    <property type="entry name" value="BTAD"/>
    <property type="match status" value="1"/>
</dbReference>
<dbReference type="PANTHER" id="PTHR35807:SF1">
    <property type="entry name" value="TRANSCRIPTIONAL REGULATOR REDD"/>
    <property type="match status" value="1"/>
</dbReference>
<gene>
    <name evidence="4" type="ORF">LWC34_26510</name>
</gene>
<evidence type="ECO:0000259" key="3">
    <source>
        <dbReference type="SMART" id="SM01043"/>
    </source>
</evidence>
<accession>A0ABS8ZEW7</accession>
<dbReference type="PANTHER" id="PTHR35807">
    <property type="entry name" value="TRANSCRIPTIONAL REGULATOR REDD-RELATED"/>
    <property type="match status" value="1"/>
</dbReference>
<keyword evidence="2" id="KW-0804">Transcription</keyword>
<evidence type="ECO:0000313" key="4">
    <source>
        <dbReference type="EMBL" id="MCE7006360.1"/>
    </source>
</evidence>
<name>A0ABS8ZEW7_9PSEU</name>
<protein>
    <submittedName>
        <fullName evidence="4">NACHT domain-containing protein</fullName>
    </submittedName>
</protein>
<evidence type="ECO:0000313" key="5">
    <source>
        <dbReference type="Proteomes" id="UP001521150"/>
    </source>
</evidence>
<dbReference type="InterPro" id="IPR049945">
    <property type="entry name" value="AAA_22"/>
</dbReference>
<feature type="domain" description="Bacterial transcriptional activator" evidence="3">
    <location>
        <begin position="62"/>
        <end position="203"/>
    </location>
</feature>
<dbReference type="SUPFAM" id="SSF48452">
    <property type="entry name" value="TPR-like"/>
    <property type="match status" value="1"/>
</dbReference>
<dbReference type="Proteomes" id="UP001521150">
    <property type="component" value="Unassembled WGS sequence"/>
</dbReference>
<dbReference type="InterPro" id="IPR005158">
    <property type="entry name" value="BTAD"/>
</dbReference>